<evidence type="ECO:0000256" key="3">
    <source>
        <dbReference type="ARBA" id="ARBA00022552"/>
    </source>
</evidence>
<comment type="subcellular location">
    <subcellularLocation>
        <location evidence="7">Nucleus</location>
        <location evidence="7">Nucleolus</location>
    </subcellularLocation>
</comment>
<dbReference type="OrthoDB" id="21550at2759"/>
<keyword evidence="4" id="KW-0597">Phosphoprotein</keyword>
<keyword evidence="7" id="KW-0687">Ribonucleoprotein</keyword>
<evidence type="ECO:0000256" key="6">
    <source>
        <dbReference type="ARBA" id="ARBA00023242"/>
    </source>
</evidence>
<keyword evidence="6 7" id="KW-0539">Nucleus</keyword>
<organism evidence="9 10">
    <name type="scientific">Rhizoclosmatium globosum</name>
    <dbReference type="NCBI Taxonomy" id="329046"/>
    <lineage>
        <taxon>Eukaryota</taxon>
        <taxon>Fungi</taxon>
        <taxon>Fungi incertae sedis</taxon>
        <taxon>Chytridiomycota</taxon>
        <taxon>Chytridiomycota incertae sedis</taxon>
        <taxon>Chytridiomycetes</taxon>
        <taxon>Chytridiales</taxon>
        <taxon>Chytriomycetaceae</taxon>
        <taxon>Rhizoclosmatium</taxon>
    </lineage>
</organism>
<accession>A0A1Y2D519</accession>
<keyword evidence="10" id="KW-1185">Reference proteome</keyword>
<dbReference type="GO" id="GO:0005730">
    <property type="term" value="C:nucleolus"/>
    <property type="evidence" value="ECO:0007669"/>
    <property type="project" value="UniProtKB-SubCell"/>
</dbReference>
<dbReference type="SUPFAM" id="SSF50447">
    <property type="entry name" value="Translation proteins"/>
    <property type="match status" value="1"/>
</dbReference>
<evidence type="ECO:0000256" key="2">
    <source>
        <dbReference type="ARBA" id="ARBA00022517"/>
    </source>
</evidence>
<dbReference type="Gene3D" id="2.40.10.230">
    <property type="entry name" value="Probable tRNA pseudouridine synthase domain"/>
    <property type="match status" value="1"/>
</dbReference>
<keyword evidence="2 7" id="KW-0690">Ribosome biogenesis</keyword>
<comment type="caution">
    <text evidence="9">The sequence shown here is derived from an EMBL/GenBank/DDBJ whole genome shotgun (WGS) entry which is preliminary data.</text>
</comment>
<comment type="similarity">
    <text evidence="7">Belongs to the GAR1 family.</text>
</comment>
<dbReference type="PANTHER" id="PTHR31633">
    <property type="entry name" value="H/ACA RIBONUCLEOPROTEIN COMPLEX NON-CORE SUBUNIT NAF1"/>
    <property type="match status" value="1"/>
</dbReference>
<dbReference type="Proteomes" id="UP000193642">
    <property type="component" value="Unassembled WGS sequence"/>
</dbReference>
<comment type="similarity">
    <text evidence="1">Belongs to the NAF1 family.</text>
</comment>
<dbReference type="Pfam" id="PF04410">
    <property type="entry name" value="Gar1"/>
    <property type="match status" value="1"/>
</dbReference>
<dbReference type="GO" id="GO:0000493">
    <property type="term" value="P:box H/ACA snoRNP assembly"/>
    <property type="evidence" value="ECO:0007669"/>
    <property type="project" value="InterPro"/>
</dbReference>
<dbReference type="InterPro" id="IPR009000">
    <property type="entry name" value="Transl_B-barrel_sf"/>
</dbReference>
<keyword evidence="5 7" id="KW-0694">RNA-binding</keyword>
<dbReference type="STRING" id="329046.A0A1Y2D519"/>
<dbReference type="EMBL" id="MCGO01000001">
    <property type="protein sequence ID" value="ORY53675.1"/>
    <property type="molecule type" value="Genomic_DNA"/>
</dbReference>
<dbReference type="InterPro" id="IPR007504">
    <property type="entry name" value="H/ACA_rnp_Gar1/Naf1"/>
</dbReference>
<reference evidence="9 10" key="1">
    <citation type="submission" date="2016-07" db="EMBL/GenBank/DDBJ databases">
        <title>Pervasive Adenine N6-methylation of Active Genes in Fungi.</title>
        <authorList>
            <consortium name="DOE Joint Genome Institute"/>
            <person name="Mondo S.J."/>
            <person name="Dannebaum R.O."/>
            <person name="Kuo R.C."/>
            <person name="Labutti K."/>
            <person name="Haridas S."/>
            <person name="Kuo A."/>
            <person name="Salamov A."/>
            <person name="Ahrendt S.R."/>
            <person name="Lipzen A."/>
            <person name="Sullivan W."/>
            <person name="Andreopoulos W.B."/>
            <person name="Clum A."/>
            <person name="Lindquist E."/>
            <person name="Daum C."/>
            <person name="Ramamoorthy G.K."/>
            <person name="Gryganskyi A."/>
            <person name="Culley D."/>
            <person name="Magnuson J.K."/>
            <person name="James T.Y."/>
            <person name="O'Malley M.A."/>
            <person name="Stajich J.E."/>
            <person name="Spatafora J.W."/>
            <person name="Visel A."/>
            <person name="Grigoriev I.V."/>
        </authorList>
    </citation>
    <scope>NUCLEOTIDE SEQUENCE [LARGE SCALE GENOMIC DNA]</scope>
    <source>
        <strain evidence="9 10">JEL800</strain>
    </source>
</reference>
<sequence length="239" mass="26177">MVIQSVPNPSTTLDADSILCSADRKVIGKVFETFGPVVQPMYSVRYDPAVSDLVMSVGDQVYFVKEMAKYVFAAQLRLLKGSDASNRDDEEIAVDEMEFSDDEQEAEYKRQLKLKKKRKGEDDITDPQVDNAESRLNPRSQRGTRGGGRGGRRSSFDDHRGGRGGGGFTGRGSYESSRGGYDGSRSASNYSARGNHNSHSTSQPPRSTHALPPKPHALPPRPTSANIPLSTGLHLCTWE</sequence>
<dbReference type="AlphaFoldDB" id="A0A1Y2D519"/>
<feature type="compositionally biased region" description="Polar residues" evidence="8">
    <location>
        <begin position="187"/>
        <end position="206"/>
    </location>
</feature>
<feature type="compositionally biased region" description="Low complexity" evidence="8">
    <location>
        <begin position="171"/>
        <end position="186"/>
    </location>
</feature>
<dbReference type="GO" id="GO:0003723">
    <property type="term" value="F:RNA binding"/>
    <property type="evidence" value="ECO:0007669"/>
    <property type="project" value="UniProtKB-KW"/>
</dbReference>
<gene>
    <name evidence="9" type="ORF">BCR33DRAFT_6064</name>
</gene>
<dbReference type="InterPro" id="IPR040309">
    <property type="entry name" value="Naf1"/>
</dbReference>
<feature type="compositionally biased region" description="Pro residues" evidence="8">
    <location>
        <begin position="212"/>
        <end position="222"/>
    </location>
</feature>
<proteinExistence type="inferred from homology"/>
<evidence type="ECO:0000313" key="9">
    <source>
        <dbReference type="EMBL" id="ORY53675.1"/>
    </source>
</evidence>
<evidence type="ECO:0000256" key="5">
    <source>
        <dbReference type="ARBA" id="ARBA00022884"/>
    </source>
</evidence>
<feature type="region of interest" description="Disordered" evidence="8">
    <location>
        <begin position="112"/>
        <end position="231"/>
    </location>
</feature>
<evidence type="ECO:0000313" key="10">
    <source>
        <dbReference type="Proteomes" id="UP000193642"/>
    </source>
</evidence>
<dbReference type="InterPro" id="IPR038664">
    <property type="entry name" value="Gar1/Naf1_Cbf5-bd_sf"/>
</dbReference>
<dbReference type="GO" id="GO:0001522">
    <property type="term" value="P:pseudouridine synthesis"/>
    <property type="evidence" value="ECO:0007669"/>
    <property type="project" value="InterPro"/>
</dbReference>
<evidence type="ECO:0000256" key="1">
    <source>
        <dbReference type="ARBA" id="ARBA00009801"/>
    </source>
</evidence>
<dbReference type="GO" id="GO:0006364">
    <property type="term" value="P:rRNA processing"/>
    <property type="evidence" value="ECO:0007669"/>
    <property type="project" value="UniProtKB-KW"/>
</dbReference>
<dbReference type="PANTHER" id="PTHR31633:SF1">
    <property type="entry name" value="H_ACA RIBONUCLEOPROTEIN COMPLEX NON-CORE SUBUNIT NAF1"/>
    <property type="match status" value="1"/>
</dbReference>
<comment type="function">
    <text evidence="7">Required for ribosome biogenesis. Part of a complex which catalyzes pseudouridylation of rRNA. This involves the isomerization of uridine such that the ribose is subsequently attached to C5, instead of the normal N1. Pseudouridine ("psi") residues may serve to stabilize the conformation of rRNAs.</text>
</comment>
<keyword evidence="3 7" id="KW-0698">rRNA processing</keyword>
<evidence type="ECO:0000256" key="4">
    <source>
        <dbReference type="ARBA" id="ARBA00022553"/>
    </source>
</evidence>
<comment type="subunit">
    <text evidence="7">Component of the small nucleolar ribonucleoprotein particles containing H/ACA-type snoRNAs (H/ACA snoRNPs).</text>
</comment>
<name>A0A1Y2D519_9FUNG</name>
<protein>
    <recommendedName>
        <fullName evidence="7">H/ACA ribonucleoprotein complex subunit</fullName>
    </recommendedName>
</protein>
<evidence type="ECO:0000256" key="8">
    <source>
        <dbReference type="SAM" id="MobiDB-lite"/>
    </source>
</evidence>
<evidence type="ECO:0000256" key="7">
    <source>
        <dbReference type="RuleBase" id="RU364004"/>
    </source>
</evidence>
<dbReference type="GO" id="GO:0005732">
    <property type="term" value="C:sno(s)RNA-containing ribonucleoprotein complex"/>
    <property type="evidence" value="ECO:0007669"/>
    <property type="project" value="InterPro"/>
</dbReference>